<feature type="coiled-coil region" evidence="1">
    <location>
        <begin position="1083"/>
        <end position="1117"/>
    </location>
</feature>
<feature type="coiled-coil region" evidence="1">
    <location>
        <begin position="1719"/>
        <end position="1760"/>
    </location>
</feature>
<feature type="coiled-coil region" evidence="1">
    <location>
        <begin position="788"/>
        <end position="937"/>
    </location>
</feature>
<feature type="coiled-coil region" evidence="1">
    <location>
        <begin position="2243"/>
        <end position="2365"/>
    </location>
</feature>
<evidence type="ECO:0000256" key="1">
    <source>
        <dbReference type="SAM" id="Coils"/>
    </source>
</evidence>
<feature type="coiled-coil region" evidence="1">
    <location>
        <begin position="1656"/>
        <end position="1683"/>
    </location>
</feature>
<dbReference type="PANTHER" id="PTHR23159:SF31">
    <property type="entry name" value="CENTROSOME-ASSOCIATED PROTEIN CEP250 ISOFORM X1"/>
    <property type="match status" value="1"/>
</dbReference>
<evidence type="ECO:0008006" key="4">
    <source>
        <dbReference type="Google" id="ProtNLM"/>
    </source>
</evidence>
<feature type="coiled-coil region" evidence="1">
    <location>
        <begin position="1416"/>
        <end position="1629"/>
    </location>
</feature>
<accession>A0A1B6JFR0</accession>
<dbReference type="EMBL" id="GECU01010013">
    <property type="protein sequence ID" value="JAS97693.1"/>
    <property type="molecule type" value="Transcribed_RNA"/>
</dbReference>
<evidence type="ECO:0000256" key="2">
    <source>
        <dbReference type="SAM" id="MobiDB-lite"/>
    </source>
</evidence>
<sequence>MEDNPQNQEQNVNPSDQPPGTGVNVSLSEIEALKDRIEQQKANKLKAEQLVSTLSRIKAKEKATRRSPKTAGDKKIDDSISPQPAKRSGTNSSNALKERTNLLKKKLEEDRAKFKSKREQDDLCQVSQIVEHIKVQLEDQDKTIQQMHSNFAASTRVPPPVQEVTPAELDIPPEVKQKMADQELKIADLEMKILDLQENLREKDSVISARTQAITLLSEDMARKGKNTLDTLEETRTQMKTMQANFVALEVRMNEERSRLREELDAKKVKLQQLEKNYRAAESARFDLSTRVAELQEKVVSLQTKNIALEEEVAEFSSKSKELNETLENSNKQMIKMKAQFKAKLRAVEEERDMLRKEERTNEELNRLRERIADLEDEKGNLQLHLVDFDEIQEAGHILKERITEMEEKLHRQECDLDNHIKAITLLEAEKLDLIEVGNKNKILLDEKENLIKSLQSQITQIEESKITAEMKCLELEEKLDSYMKTESNVTVLNSELEKAKQALLDYQATINELNMKLQSKENMLGGSGDELCEFEGIGMNETKNLQEVSSSLREWQERYSLLEGKLNTTLAYCEELENKKKVVDIENERLLNECENLKVANDILQKQTGTSDVDTELLKQTLAQKEVDISNVTEHNKILESEVDNLRHALQSTTEELHILSQQLEELTHTRQRVEELSVTLDGKDKELEQATSELEVRTRKLSEYKKFHRLKSEDVIRISQELENVTTSSQQKIADLETALNVARKNEEDLKIEIQNIKEHGIKGSDSDDKKMQEQSLKMKKLAASVKLKTKLVKDLEAKIGELENTFQQKDTIINNLESEKLNLQKQLAENSQHGVALPADSINLEEKCKNLEIENSSLKENLKSTTDELECLTNTSSGRHETLLQIKELENQNKKLSDVSETKSDQLRKMEDDMRELNVLNKSLLSELEQMQETYKQDAHKHESVLSGIEHEMLGNILELGNQLTEVTSKYEQTWAKLQEKEVYIEDLEQQLEKAKSRLLQIENTVEERRRSLEEKAEVLGARLCQVERNNEQLEKHEDELEQKISHLLNTEEMLGNIIQKLQEENSEISKLFNESTESNTQLSKELDSEQNKVQVLRREIQELQLSLVNYEKIGEDFETLKIQLKETQESHDNKIKYMENRLKESDQSMESEVRRLLDRISVIEGERQETVEKYNSLLVEKQILEEEIANLHQTISDVTKEELEQLKINQKSLAEQLNIELEKRQSHIQRIQELETQLLLLPRNSTESPTISNNEELVQLKAQLDREIKEKEALHYELLKEKATNHVDSVITKAEETYFTMTSPSENEPESKASFFFELDSNAAGSSSDPLLFNKNQEDPVNKINELENKLLSLTAENSSLKLKLQKLESCAQNPPENSGGLMDNEDWAAVSKDEDDGWGWGSKDAMLEHEHIQKQKLNSDLEGKVAELERKLCDLEEENSRITEELKASQAKCSKLLKKVKEFKIKSDSLERNSRDKSVGFDDLDITMQEELKSQIEKLEKSLKEYSTNLNTLQQEREGFLKRIDTLTSGNERLVEMKERQDIEVEMWQRRSNELQNKVQGLEWTIAELHDEQTELKEFEGNSMFSNEEKQQFLSNALEMEEKLNALAAENDYLQSLIADLKDREKASSHTSVTPTFIDSFNQQHSTADNYLQLKQENDRLRIQISSLEEKLNSDRKKIDDLIEPSHQVGLLKENDIFDTTIGSLNVQTGLENIQSLNERCNLLKSENDSLNSIISRLNDNVAELQIKYDAAMSQINDYVVVIEQLKMEGENSKLTKNKETIENVVQVQSSDESPSVFRGFTSTTDSVFEDISNTFTNPLFGPKESGDVSVLDCNKPVSESRKNQVDFFDTIIVKPESVTLEGSQAKSLSMPVHTTEIFGEGHILESDVGKYLTEIKRFEMLLGEKECELNSLKDSLFRLQDENNNLRLQIEKQTVKKPLTWGPSSMFSTEYVPDSFQWGVEVDVNSTKLNETEAAVNINDNFGDQSNDFSDTNKNHDVLSSTADESFHGLLSQGESAQERQINSYVEQITQLIKTLGDKECEIETLFDKKKKYKEMYYALAKEYNVQSSDHSNADKQQLTDQNTLLHQLLEDKETELEIMNQQIDQTKVARENLQDELSLKLCEMEAANSSYSIPQLRKQTLLPLTHEQPENIEEVRTLCSEVAELTKLLQEKESEVEVLKQQLEELTLEKENLLDEWKKESEIYKANKDTSKSQEMEVELENFKEMIVKDIEKQVKDELSLKNQQLMNVMNDLHNTNSVCQDLQSKLDDLENHLKTCNSQNDHLQRELHDLRDVQNSIQLLTQDVGCEIEMNLAEKVKKLKDDLVDMKLKFEEAKSKIEEKDKELFDLKEKVKELENSCSFNEKVVSDQPLTPVQMKTFASEPFRISTEQSSSDDDSSSKHMETIQGQMVLMKEIQSLKQVLSMKDSEITRMSIALNEAQENLIRGEMRFLNSEEENLRSRLDEALYTLHLRDVRCDELALELMQLLEERDSLQLRLSTAIRFNEELRKKSKLHDEAAVQIEGDTGPRLTVEDDGGKNDQLKQKLDQLHNVGYRRDPGMQQDQQKRHHEQMHLFTQQSTQDESQHSSGFFNWIFGSSSSGSQDV</sequence>
<feature type="region of interest" description="Disordered" evidence="2">
    <location>
        <begin position="2560"/>
        <end position="2588"/>
    </location>
</feature>
<dbReference type="PANTHER" id="PTHR23159">
    <property type="entry name" value="CENTROSOMAL PROTEIN 2"/>
    <property type="match status" value="1"/>
</dbReference>
<feature type="region of interest" description="Disordered" evidence="2">
    <location>
        <begin position="2389"/>
        <end position="2409"/>
    </location>
</feature>
<feature type="coiled-coil region" evidence="1">
    <location>
        <begin position="1908"/>
        <end position="1942"/>
    </location>
</feature>
<organism evidence="3">
    <name type="scientific">Homalodisca liturata</name>
    <dbReference type="NCBI Taxonomy" id="320908"/>
    <lineage>
        <taxon>Eukaryota</taxon>
        <taxon>Metazoa</taxon>
        <taxon>Ecdysozoa</taxon>
        <taxon>Arthropoda</taxon>
        <taxon>Hexapoda</taxon>
        <taxon>Insecta</taxon>
        <taxon>Pterygota</taxon>
        <taxon>Neoptera</taxon>
        <taxon>Paraneoptera</taxon>
        <taxon>Hemiptera</taxon>
        <taxon>Auchenorrhyncha</taxon>
        <taxon>Membracoidea</taxon>
        <taxon>Cicadellidae</taxon>
        <taxon>Cicadellinae</taxon>
        <taxon>Proconiini</taxon>
        <taxon>Homalodisca</taxon>
    </lineage>
</organism>
<feature type="coiled-coil region" evidence="1">
    <location>
        <begin position="179"/>
        <end position="206"/>
    </location>
</feature>
<feature type="coiled-coil region" evidence="1">
    <location>
        <begin position="981"/>
        <end position="1057"/>
    </location>
</feature>
<feature type="region of interest" description="Disordered" evidence="2">
    <location>
        <begin position="1"/>
        <end position="25"/>
    </location>
</feature>
<feature type="coiled-coil region" evidence="1">
    <location>
        <begin position="1171"/>
        <end position="1285"/>
    </location>
</feature>
<name>A0A1B6JFR0_9HEMI</name>
<feature type="coiled-coil region" evidence="1">
    <location>
        <begin position="2162"/>
        <end position="2207"/>
    </location>
</feature>
<feature type="region of interest" description="Disordered" evidence="2">
    <location>
        <begin position="42"/>
        <end position="98"/>
    </location>
</feature>
<dbReference type="Gene3D" id="1.10.287.2610">
    <property type="match status" value="1"/>
</dbReference>
<gene>
    <name evidence="3" type="ORF">g.54854</name>
</gene>
<evidence type="ECO:0000313" key="3">
    <source>
        <dbReference type="EMBL" id="JAS97693.1"/>
    </source>
</evidence>
<feature type="coiled-coil region" evidence="1">
    <location>
        <begin position="2082"/>
        <end position="2123"/>
    </location>
</feature>
<feature type="coiled-coil region" evidence="1">
    <location>
        <begin position="232"/>
        <end position="695"/>
    </location>
</feature>
<protein>
    <recommendedName>
        <fullName evidence="4">Protein lava lamp-like</fullName>
    </recommendedName>
</protein>
<reference evidence="3" key="1">
    <citation type="submission" date="2015-11" db="EMBL/GenBank/DDBJ databases">
        <title>De novo transcriptome assembly of four potential Pierce s Disease insect vectors from Arizona vineyards.</title>
        <authorList>
            <person name="Tassone E.E."/>
        </authorList>
    </citation>
    <scope>NUCLEOTIDE SEQUENCE</scope>
</reference>
<feature type="compositionally biased region" description="Polar residues" evidence="2">
    <location>
        <begin position="1"/>
        <end position="15"/>
    </location>
</feature>
<feature type="coiled-coil region" evidence="1">
    <location>
        <begin position="735"/>
        <end position="762"/>
    </location>
</feature>
<proteinExistence type="predicted"/>
<keyword evidence="1" id="KW-0175">Coiled coil</keyword>